<dbReference type="SUPFAM" id="SSF53850">
    <property type="entry name" value="Periplasmic binding protein-like II"/>
    <property type="match status" value="1"/>
</dbReference>
<dbReference type="Pfam" id="PF01379">
    <property type="entry name" value="Porphobil_deam"/>
    <property type="match status" value="1"/>
</dbReference>
<reference evidence="13 14" key="1">
    <citation type="submission" date="2021-03" db="EMBL/GenBank/DDBJ databases">
        <title>Complete genome of Polaribacter_sp.G4M1.</title>
        <authorList>
            <person name="Jeong S.W."/>
            <person name="Bae J.W."/>
        </authorList>
    </citation>
    <scope>NUCLEOTIDE SEQUENCE [LARGE SCALE GENOMIC DNA]</scope>
    <source>
        <strain evidence="13 14">G4M1</strain>
    </source>
</reference>
<dbReference type="InterPro" id="IPR022419">
    <property type="entry name" value="Porphobilin_deaminase_cofac_BS"/>
</dbReference>
<keyword evidence="7" id="KW-0627">Porphyrin biosynthesis</keyword>
<evidence type="ECO:0000256" key="4">
    <source>
        <dbReference type="ARBA" id="ARBA00005638"/>
    </source>
</evidence>
<feature type="domain" description="Porphobilinogen deaminase C-terminal" evidence="12">
    <location>
        <begin position="221"/>
        <end position="290"/>
    </location>
</feature>
<dbReference type="CDD" id="cd06578">
    <property type="entry name" value="HemD"/>
    <property type="match status" value="1"/>
</dbReference>
<dbReference type="PANTHER" id="PTHR11557:SF0">
    <property type="entry name" value="PORPHOBILINOGEN DEAMINASE"/>
    <property type="match status" value="1"/>
</dbReference>
<feature type="domain" description="Porphobilinogen deaminase N-terminal" evidence="10">
    <location>
        <begin position="5"/>
        <end position="206"/>
    </location>
</feature>
<dbReference type="InterPro" id="IPR022418">
    <property type="entry name" value="Porphobilinogen_deaminase_C"/>
</dbReference>
<organism evidence="13 14">
    <name type="scientific">Polaribacter batillariae</name>
    <dbReference type="NCBI Taxonomy" id="2808900"/>
    <lineage>
        <taxon>Bacteria</taxon>
        <taxon>Pseudomonadati</taxon>
        <taxon>Bacteroidota</taxon>
        <taxon>Flavobacteriia</taxon>
        <taxon>Flavobacteriales</taxon>
        <taxon>Flavobacteriaceae</taxon>
    </lineage>
</organism>
<evidence type="ECO:0000256" key="8">
    <source>
        <dbReference type="ARBA" id="ARBA00048169"/>
    </source>
</evidence>
<evidence type="ECO:0000256" key="9">
    <source>
        <dbReference type="NCBIfam" id="TIGR00212"/>
    </source>
</evidence>
<gene>
    <name evidence="13" type="primary">hemC</name>
    <name evidence="13" type="ORF">JL193_15900</name>
</gene>
<dbReference type="Gene3D" id="3.40.50.10090">
    <property type="match status" value="2"/>
</dbReference>
<comment type="cofactor">
    <cofactor evidence="1">
        <name>dipyrromethane</name>
        <dbReference type="ChEBI" id="CHEBI:60342"/>
    </cofactor>
</comment>
<dbReference type="PROSITE" id="PS00533">
    <property type="entry name" value="PORPHOBILINOGEN_DEAM"/>
    <property type="match status" value="1"/>
</dbReference>
<comment type="similarity">
    <text evidence="4">Belongs to the HMBS family.</text>
</comment>
<evidence type="ECO:0000313" key="14">
    <source>
        <dbReference type="Proteomes" id="UP000663935"/>
    </source>
</evidence>
<dbReference type="Gene3D" id="3.30.160.40">
    <property type="entry name" value="Porphobilinogen deaminase, C-terminal domain"/>
    <property type="match status" value="1"/>
</dbReference>
<evidence type="ECO:0000256" key="5">
    <source>
        <dbReference type="ARBA" id="ARBA00011245"/>
    </source>
</evidence>
<dbReference type="InterPro" id="IPR036803">
    <property type="entry name" value="Porphobilinogen_deaminase_C_sf"/>
</dbReference>
<accession>A0ABX7STG5</accession>
<dbReference type="EC" id="2.5.1.61" evidence="9"/>
<dbReference type="PANTHER" id="PTHR11557">
    <property type="entry name" value="PORPHOBILINOGEN DEAMINASE"/>
    <property type="match status" value="1"/>
</dbReference>
<evidence type="ECO:0000256" key="1">
    <source>
        <dbReference type="ARBA" id="ARBA00001916"/>
    </source>
</evidence>
<keyword evidence="6 13" id="KW-0808">Transferase</keyword>
<comment type="catalytic activity">
    <reaction evidence="8">
        <text>4 porphobilinogen + H2O = hydroxymethylbilane + 4 NH4(+)</text>
        <dbReference type="Rhea" id="RHEA:13185"/>
        <dbReference type="ChEBI" id="CHEBI:15377"/>
        <dbReference type="ChEBI" id="CHEBI:28938"/>
        <dbReference type="ChEBI" id="CHEBI:57845"/>
        <dbReference type="ChEBI" id="CHEBI:58126"/>
        <dbReference type="EC" id="2.5.1.61"/>
    </reaction>
</comment>
<evidence type="ECO:0000259" key="12">
    <source>
        <dbReference type="Pfam" id="PF03900"/>
    </source>
</evidence>
<dbReference type="Proteomes" id="UP000663935">
    <property type="component" value="Chromosome"/>
</dbReference>
<dbReference type="InterPro" id="IPR000860">
    <property type="entry name" value="HemC"/>
</dbReference>
<dbReference type="InterPro" id="IPR003754">
    <property type="entry name" value="4pyrrol_synth_uPrphyn_synth"/>
</dbReference>
<sequence length="535" mass="59472">MQKIIRIGTRDSQLALWQANKVRKELTELGYESEIVPIKSVGDIVLDKPLYELGITGVFTKNLDIAMLNGDIDIAVHSLKDVPTSLPEGIVQAAVLKRANYNDILVLKDTEEFFAQPNATIATGSLRRKAMWLNRYPTHKVVDLRGNVNTRLQKLQDNDWDGAVFAAAGLERLGIREQGAVNLSWMIPAPAQGAIMVAALEKDDYVLDACEQLNHHETKVCVGVEREFLRLLEGGCTAPIGALAYVDAKTEEINFKGVLLKKDGTKKLTVNKTAKLGKHKFLAKDCADYIINRGGKELILEDIEGASPIKAKVYSTKKLSEIQKKTLPNTIGIEDSDFIKIRFNRIPAKVIKTPHENVVITSQNGVEAILNSFTKDELDFKNIFCVGRRTKKLIEKRIGKVTKVAKNGLKLAEYIAKETNIKEVTYFCSDIRLDVLPTYLQAHDIIVNEVEAYKTMLSPVKIADDVSGVLFYSPSGIKSYLEENTTNKTAFCIGETTAVAARKHFKDVKVANMPDVESVLDLVKESFSKEEGFLC</sequence>
<dbReference type="NCBIfam" id="TIGR00212">
    <property type="entry name" value="hemC"/>
    <property type="match status" value="1"/>
</dbReference>
<dbReference type="RefSeq" id="WP_207971707.1">
    <property type="nucleotide sequence ID" value="NZ_CP071795.1"/>
</dbReference>
<evidence type="ECO:0000256" key="2">
    <source>
        <dbReference type="ARBA" id="ARBA00002869"/>
    </source>
</evidence>
<dbReference type="PRINTS" id="PR00151">
    <property type="entry name" value="PORPHBDMNASE"/>
</dbReference>
<protein>
    <recommendedName>
        <fullName evidence="9">Hydroxymethylbilane synthase</fullName>
        <ecNumber evidence="9">2.5.1.61</ecNumber>
    </recommendedName>
</protein>
<dbReference type="Pfam" id="PF02602">
    <property type="entry name" value="HEM4"/>
    <property type="match status" value="1"/>
</dbReference>
<evidence type="ECO:0000259" key="11">
    <source>
        <dbReference type="Pfam" id="PF02602"/>
    </source>
</evidence>
<evidence type="ECO:0000256" key="7">
    <source>
        <dbReference type="ARBA" id="ARBA00023244"/>
    </source>
</evidence>
<dbReference type="SUPFAM" id="SSF69618">
    <property type="entry name" value="HemD-like"/>
    <property type="match status" value="1"/>
</dbReference>
<evidence type="ECO:0000259" key="10">
    <source>
        <dbReference type="Pfam" id="PF01379"/>
    </source>
</evidence>
<proteinExistence type="inferred from homology"/>
<name>A0ABX7STG5_9FLAO</name>
<feature type="domain" description="Tetrapyrrole biosynthesis uroporphyrinogen III synthase" evidence="11">
    <location>
        <begin position="354"/>
        <end position="520"/>
    </location>
</feature>
<dbReference type="Gene3D" id="3.40.190.10">
    <property type="entry name" value="Periplasmic binding protein-like II"/>
    <property type="match status" value="2"/>
</dbReference>
<dbReference type="SUPFAM" id="SSF54782">
    <property type="entry name" value="Porphobilinogen deaminase (hydroxymethylbilane synthase), C-terminal domain"/>
    <property type="match status" value="1"/>
</dbReference>
<dbReference type="EMBL" id="CP071795">
    <property type="protein sequence ID" value="QTD37539.1"/>
    <property type="molecule type" value="Genomic_DNA"/>
</dbReference>
<comment type="function">
    <text evidence="2">Tetrapolymerization of the monopyrrole PBG into the hydroxymethylbilane pre-uroporphyrinogen in several discrete steps.</text>
</comment>
<comment type="subunit">
    <text evidence="5">Monomer.</text>
</comment>
<comment type="pathway">
    <text evidence="3">Porphyrin-containing compound metabolism; protoporphyrin-IX biosynthesis; coproporphyrinogen-III from 5-aminolevulinate: step 2/4.</text>
</comment>
<keyword evidence="14" id="KW-1185">Reference proteome</keyword>
<dbReference type="InterPro" id="IPR022417">
    <property type="entry name" value="Porphobilin_deaminase_N"/>
</dbReference>
<evidence type="ECO:0000256" key="6">
    <source>
        <dbReference type="ARBA" id="ARBA00022679"/>
    </source>
</evidence>
<dbReference type="GO" id="GO:0004418">
    <property type="term" value="F:hydroxymethylbilane synthase activity"/>
    <property type="evidence" value="ECO:0007669"/>
    <property type="project" value="UniProtKB-EC"/>
</dbReference>
<dbReference type="InterPro" id="IPR036108">
    <property type="entry name" value="4pyrrol_syn_uPrphyn_synt_sf"/>
</dbReference>
<dbReference type="CDD" id="cd13647">
    <property type="entry name" value="PBP2_PBGD_2"/>
    <property type="match status" value="1"/>
</dbReference>
<evidence type="ECO:0000256" key="3">
    <source>
        <dbReference type="ARBA" id="ARBA00004735"/>
    </source>
</evidence>
<dbReference type="Pfam" id="PF03900">
    <property type="entry name" value="Porphobil_deamC"/>
    <property type="match status" value="1"/>
</dbReference>
<evidence type="ECO:0000313" key="13">
    <source>
        <dbReference type="EMBL" id="QTD37539.1"/>
    </source>
</evidence>